<evidence type="ECO:0000256" key="5">
    <source>
        <dbReference type="RuleBase" id="RU000320"/>
    </source>
</evidence>
<keyword evidence="4 6" id="KW-0472">Membrane</keyword>
<dbReference type="Proteomes" id="UP000649739">
    <property type="component" value="Unassembled WGS sequence"/>
</dbReference>
<dbReference type="InterPro" id="IPR003945">
    <property type="entry name" value="NU5C-like"/>
</dbReference>
<evidence type="ECO:0000259" key="8">
    <source>
        <dbReference type="Pfam" id="PF00662"/>
    </source>
</evidence>
<accession>A0A8J3B776</accession>
<evidence type="ECO:0000256" key="3">
    <source>
        <dbReference type="ARBA" id="ARBA00022989"/>
    </source>
</evidence>
<dbReference type="Pfam" id="PF00361">
    <property type="entry name" value="Proton_antipo_M"/>
    <property type="match status" value="1"/>
</dbReference>
<feature type="transmembrane region" description="Helical" evidence="6">
    <location>
        <begin position="575"/>
        <end position="594"/>
    </location>
</feature>
<feature type="transmembrane region" description="Helical" evidence="6">
    <location>
        <begin position="198"/>
        <end position="219"/>
    </location>
</feature>
<dbReference type="PANTHER" id="PTHR42829:SF2">
    <property type="entry name" value="NADH-UBIQUINONE OXIDOREDUCTASE CHAIN 5"/>
    <property type="match status" value="1"/>
</dbReference>
<dbReference type="InterPro" id="IPR018393">
    <property type="entry name" value="NADHpl_OxRdtase_5_subgr"/>
</dbReference>
<evidence type="ECO:0008006" key="11">
    <source>
        <dbReference type="Google" id="ProtNLM"/>
    </source>
</evidence>
<feature type="transmembrane region" description="Helical" evidence="6">
    <location>
        <begin position="360"/>
        <end position="379"/>
    </location>
</feature>
<dbReference type="GO" id="GO:0016020">
    <property type="term" value="C:membrane"/>
    <property type="evidence" value="ECO:0007669"/>
    <property type="project" value="UniProtKB-SubCell"/>
</dbReference>
<feature type="domain" description="NADH-Ubiquinone oxidoreductase (complex I) chain 5 N-terminal" evidence="8">
    <location>
        <begin position="63"/>
        <end position="112"/>
    </location>
</feature>
<dbReference type="InterPro" id="IPR001516">
    <property type="entry name" value="Proton_antipo_N"/>
</dbReference>
<dbReference type="NCBIfam" id="TIGR01974">
    <property type="entry name" value="NDH_I_L"/>
    <property type="match status" value="1"/>
</dbReference>
<dbReference type="PANTHER" id="PTHR42829">
    <property type="entry name" value="NADH-UBIQUINONE OXIDOREDUCTASE CHAIN 5"/>
    <property type="match status" value="1"/>
</dbReference>
<proteinExistence type="predicted"/>
<keyword evidence="3 6" id="KW-1133">Transmembrane helix</keyword>
<dbReference type="Gene3D" id="1.20.5.2700">
    <property type="match status" value="1"/>
</dbReference>
<comment type="subcellular location">
    <subcellularLocation>
        <location evidence="1">Endomembrane system</location>
        <topology evidence="1">Multi-pass membrane protein</topology>
    </subcellularLocation>
    <subcellularLocation>
        <location evidence="5">Membrane</location>
        <topology evidence="5">Multi-pass membrane protein</topology>
    </subcellularLocation>
</comment>
<dbReference type="GO" id="GO:0015990">
    <property type="term" value="P:electron transport coupled proton transport"/>
    <property type="evidence" value="ECO:0007669"/>
    <property type="project" value="TreeGrafter"/>
</dbReference>
<dbReference type="GO" id="GO:0003954">
    <property type="term" value="F:NADH dehydrogenase activity"/>
    <property type="evidence" value="ECO:0007669"/>
    <property type="project" value="TreeGrafter"/>
</dbReference>
<sequence length="595" mass="60059">MSAVAVGYALPAVPLAAGLAGLLLPQSARRAGAALGLAGAAGALLLAVALHLLRPEVYHHLRWADFGDLAVGLDVWLEPSTGLFAVAVAAVALAVQAYSVGYLRGDDRYAPYAAQISLFTAAMLIVVVAGDLVLLLVGWEVMGLCSYLLIAHDRRLDAAPGAAVKAFLVTRVGDVGFLLGIALLAVRADSLSLPAIAAADLPPGVLAGASLLILCGVMGKSAQVPLHTWLPDAMAGPTPISALIHAATMVAAGVYVLVRLDAVFTGPARAVLGVLAAVTLLLGALAAAAADDIKRVLAWSTVSQVGYMMGAIALRPVANALFHLLTHAAFKALLFLCAGAVIHAAGTNAMPGGLRRRMPVTFWCTAIGLGALAGVPPLSGYVSKEMIVAAAGAAGGPVGWTFRVAALLGLALTAYYAARLLLRTFAGPAGPAAAGAHDPGWWMRTPMLLLTVPSALLGLAALDGDARRLLRLAAPHLSADALLPLALTAAGLAAAWWRWRRDPAMPGPRAAAAGFGADAVQRALVVRPTAALARVARAADERGLGGAVAGLGRAVDAAAERVAALHRGPLPRATALALGGLVLAAAAAGLLGGAR</sequence>
<feature type="transmembrane region" description="Helical" evidence="6">
    <location>
        <begin position="239"/>
        <end position="258"/>
    </location>
</feature>
<feature type="transmembrane region" description="Helical" evidence="6">
    <location>
        <begin position="400"/>
        <end position="421"/>
    </location>
</feature>
<dbReference type="PRINTS" id="PR01434">
    <property type="entry name" value="NADHDHGNASE5"/>
</dbReference>
<comment type="caution">
    <text evidence="9">The sequence shown here is derived from an EMBL/GenBank/DDBJ whole genome shotgun (WGS) entry which is preliminary data.</text>
</comment>
<keyword evidence="10" id="KW-1185">Reference proteome</keyword>
<name>A0A8J3B776_9ACTN</name>
<evidence type="ECO:0000256" key="1">
    <source>
        <dbReference type="ARBA" id="ARBA00004127"/>
    </source>
</evidence>
<feature type="transmembrane region" description="Helical" evidence="6">
    <location>
        <begin position="270"/>
        <end position="290"/>
    </location>
</feature>
<reference evidence="9" key="1">
    <citation type="journal article" date="2014" name="Int. J. Syst. Evol. Microbiol.">
        <title>Complete genome sequence of Corynebacterium casei LMG S-19264T (=DSM 44701T), isolated from a smear-ripened cheese.</title>
        <authorList>
            <consortium name="US DOE Joint Genome Institute (JGI-PGF)"/>
            <person name="Walter F."/>
            <person name="Albersmeier A."/>
            <person name="Kalinowski J."/>
            <person name="Ruckert C."/>
        </authorList>
    </citation>
    <scope>NUCLEOTIDE SEQUENCE</scope>
    <source>
        <strain evidence="9">JCM 3090</strain>
    </source>
</reference>
<feature type="transmembrane region" description="Helical" evidence="6">
    <location>
        <begin position="321"/>
        <end position="345"/>
    </location>
</feature>
<feature type="domain" description="NADH:quinone oxidoreductase/Mrp antiporter transmembrane" evidence="7">
    <location>
        <begin position="129"/>
        <end position="407"/>
    </location>
</feature>
<feature type="transmembrane region" description="Helical" evidence="6">
    <location>
        <begin position="116"/>
        <end position="142"/>
    </location>
</feature>
<evidence type="ECO:0000259" key="7">
    <source>
        <dbReference type="Pfam" id="PF00361"/>
    </source>
</evidence>
<dbReference type="AlphaFoldDB" id="A0A8J3B776"/>
<dbReference type="InterPro" id="IPR001750">
    <property type="entry name" value="ND/Mrp_TM"/>
</dbReference>
<protein>
    <recommendedName>
        <fullName evidence="11">NADH:ubiquinone reductase (H(+)-translocating)</fullName>
    </recommendedName>
</protein>
<keyword evidence="2 5" id="KW-0812">Transmembrane</keyword>
<feature type="transmembrane region" description="Helical" evidence="6">
    <location>
        <begin position="31"/>
        <end position="53"/>
    </location>
</feature>
<feature type="transmembrane region" description="Helical" evidence="6">
    <location>
        <begin position="162"/>
        <end position="186"/>
    </location>
</feature>
<feature type="transmembrane region" description="Helical" evidence="6">
    <location>
        <begin position="6"/>
        <end position="24"/>
    </location>
</feature>
<evidence type="ECO:0000313" key="10">
    <source>
        <dbReference type="Proteomes" id="UP000649739"/>
    </source>
</evidence>
<dbReference type="EMBL" id="BMQB01000006">
    <property type="protein sequence ID" value="GGJ98337.1"/>
    <property type="molecule type" value="Genomic_DNA"/>
</dbReference>
<feature type="transmembrane region" description="Helical" evidence="6">
    <location>
        <begin position="83"/>
        <end position="104"/>
    </location>
</feature>
<organism evidence="9 10">
    <name type="scientific">Pilimelia anulata</name>
    <dbReference type="NCBI Taxonomy" id="53371"/>
    <lineage>
        <taxon>Bacteria</taxon>
        <taxon>Bacillati</taxon>
        <taxon>Actinomycetota</taxon>
        <taxon>Actinomycetes</taxon>
        <taxon>Micromonosporales</taxon>
        <taxon>Micromonosporaceae</taxon>
        <taxon>Pilimelia</taxon>
    </lineage>
</organism>
<dbReference type="GO" id="GO:0012505">
    <property type="term" value="C:endomembrane system"/>
    <property type="evidence" value="ECO:0007669"/>
    <property type="project" value="UniProtKB-SubCell"/>
</dbReference>
<feature type="transmembrane region" description="Helical" evidence="6">
    <location>
        <begin position="296"/>
        <end position="314"/>
    </location>
</feature>
<dbReference type="RefSeq" id="WP_189170803.1">
    <property type="nucleotide sequence ID" value="NZ_BMQB01000006.1"/>
</dbReference>
<evidence type="ECO:0000256" key="6">
    <source>
        <dbReference type="SAM" id="Phobius"/>
    </source>
</evidence>
<gene>
    <name evidence="9" type="ORF">GCM10010123_30420</name>
</gene>
<feature type="transmembrane region" description="Helical" evidence="6">
    <location>
        <begin position="441"/>
        <end position="462"/>
    </location>
</feature>
<evidence type="ECO:0000256" key="2">
    <source>
        <dbReference type="ARBA" id="ARBA00022692"/>
    </source>
</evidence>
<reference evidence="9" key="2">
    <citation type="submission" date="2020-09" db="EMBL/GenBank/DDBJ databases">
        <authorList>
            <person name="Sun Q."/>
            <person name="Ohkuma M."/>
        </authorList>
    </citation>
    <scope>NUCLEOTIDE SEQUENCE</scope>
    <source>
        <strain evidence="9">JCM 3090</strain>
    </source>
</reference>
<dbReference type="Pfam" id="PF00662">
    <property type="entry name" value="Proton_antipo_N"/>
    <property type="match status" value="1"/>
</dbReference>
<dbReference type="GO" id="GO:0008137">
    <property type="term" value="F:NADH dehydrogenase (ubiquinone) activity"/>
    <property type="evidence" value="ECO:0007669"/>
    <property type="project" value="InterPro"/>
</dbReference>
<evidence type="ECO:0000313" key="9">
    <source>
        <dbReference type="EMBL" id="GGJ98337.1"/>
    </source>
</evidence>
<dbReference type="GO" id="GO:0042773">
    <property type="term" value="P:ATP synthesis coupled electron transport"/>
    <property type="evidence" value="ECO:0007669"/>
    <property type="project" value="InterPro"/>
</dbReference>
<evidence type="ECO:0000256" key="4">
    <source>
        <dbReference type="ARBA" id="ARBA00023136"/>
    </source>
</evidence>
<feature type="transmembrane region" description="Helical" evidence="6">
    <location>
        <begin position="482"/>
        <end position="499"/>
    </location>
</feature>